<evidence type="ECO:0000313" key="2">
    <source>
        <dbReference type="Proteomes" id="UP001162087"/>
    </source>
</evidence>
<keyword evidence="2" id="KW-1185">Reference proteome</keyword>
<dbReference type="OrthoDB" id="4036304at2759"/>
<protein>
    <submittedName>
        <fullName evidence="1">Uncharacterized protein</fullName>
    </submittedName>
</protein>
<dbReference type="InterPro" id="IPR031388">
    <property type="entry name" value="Tda11"/>
</dbReference>
<reference evidence="1" key="1">
    <citation type="submission" date="2022-10" db="EMBL/GenBank/DDBJ databases">
        <authorList>
            <person name="Byrne P K."/>
        </authorList>
    </citation>
    <scope>NUCLEOTIDE SEQUENCE</scope>
    <source>
        <strain evidence="1">IFO1802</strain>
    </source>
</reference>
<dbReference type="Pfam" id="PF17084">
    <property type="entry name" value="TDA11"/>
    <property type="match status" value="1"/>
</dbReference>
<dbReference type="EMBL" id="OX365903">
    <property type="protein sequence ID" value="CAI4064037.1"/>
    <property type="molecule type" value="Genomic_DNA"/>
</dbReference>
<name>A0AA35JL04_SACK1</name>
<dbReference type="Proteomes" id="UP001162087">
    <property type="component" value="Chromosome 8"/>
</dbReference>
<dbReference type="GO" id="GO:0005737">
    <property type="term" value="C:cytoplasm"/>
    <property type="evidence" value="ECO:0007669"/>
    <property type="project" value="UniProtKB-SubCell"/>
</dbReference>
<sequence length="509" mass="56611">MNKFDEFIESNEKELDVDTSTRNSMISLSPVMKARPKFRPSGSNGYRFEHHRTSSAGSVHSQKPMTPTRLSERDHPLQMKPDARRVVTRHSSMSIPNAMGKRRSLIQPMVFPTTPESQNSISFGNTVSFSGGSHGIQLESTTVLSSEEAIGDGLRRSRNGSSQSVNSMAATAVPTNGADVSTLLQALATKELELLECKQKVEDLKKQTQHEEENYSRRARELQELKEQVSKHLDPSQNMPAKNCAFSPVLKNIPMESRAENAGNASFVGTRKEREPLNSNQSRSVFSQDIQETRRGNTSSDPSKQSLWSKPLALFNQFDKIIQHEIERTLNWDDSSPGEPERRRATPTSNDDSSVRLLNGENSGNNEVSPSQGSVSRSLWNFVSDVKAGLLGIEEENDSDLTNDNRIDPVNKSGGEHKQDRNELKVTDHSRAEDTGDNSSLDMKEFKTTIKFQKAKADDEILITEGGHRARAGESKTRSNKLKFVGEHCTHDPNDGGFSVHNTVEMANF</sequence>
<accession>A0AA35JL04</accession>
<organism evidence="1 2">
    <name type="scientific">Saccharomyces kudriavzevii (strain ATCC MYA-4449 / AS 2.2408 / CBS 8840 / NBRC 1802 / NCYC 2889)</name>
    <name type="common">Yeast</name>
    <dbReference type="NCBI Taxonomy" id="226230"/>
    <lineage>
        <taxon>Eukaryota</taxon>
        <taxon>Fungi</taxon>
        <taxon>Dikarya</taxon>
        <taxon>Ascomycota</taxon>
        <taxon>Saccharomycotina</taxon>
        <taxon>Saccharomycetes</taxon>
        <taxon>Saccharomycetales</taxon>
        <taxon>Saccharomycetaceae</taxon>
        <taxon>Saccharomyces</taxon>
    </lineage>
</organism>
<proteinExistence type="predicted"/>
<gene>
    <name evidence="1" type="primary">SKDI08G2060</name>
    <name evidence="1" type="ORF">SKDI_08G2060</name>
</gene>
<evidence type="ECO:0000313" key="1">
    <source>
        <dbReference type="EMBL" id="CAI4064037.1"/>
    </source>
</evidence>